<dbReference type="Proteomes" id="UP000185696">
    <property type="component" value="Unassembled WGS sequence"/>
</dbReference>
<dbReference type="PANTHER" id="PTHR47585">
    <property type="match status" value="1"/>
</dbReference>
<comment type="caution">
    <text evidence="3">The sequence shown here is derived from an EMBL/GenBank/DDBJ whole genome shotgun (WGS) entry which is preliminary data.</text>
</comment>
<dbReference type="InterPro" id="IPR010839">
    <property type="entry name" value="AtuA_N"/>
</dbReference>
<evidence type="ECO:0000313" key="4">
    <source>
        <dbReference type="Proteomes" id="UP000185696"/>
    </source>
</evidence>
<evidence type="ECO:0000259" key="1">
    <source>
        <dbReference type="Pfam" id="PF07287"/>
    </source>
</evidence>
<dbReference type="Pfam" id="PF23544">
    <property type="entry name" value="AtuA_ferredoxin"/>
    <property type="match status" value="1"/>
</dbReference>
<organism evidence="3 4">
    <name type="scientific">Actinophytocola xinjiangensis</name>
    <dbReference type="NCBI Taxonomy" id="485602"/>
    <lineage>
        <taxon>Bacteria</taxon>
        <taxon>Bacillati</taxon>
        <taxon>Actinomycetota</taxon>
        <taxon>Actinomycetes</taxon>
        <taxon>Pseudonocardiales</taxon>
        <taxon>Pseudonocardiaceae</taxon>
    </lineage>
</organism>
<sequence>MVRIANCSGFYGDRFGAAAEQLAGGPIDYLTGDYLAELTMAILGKARRRDPEAGYATTFLGQMEQVLGTALDKGVRIVANAGGLNPAGLAARLRELTARLGLTATIVHIEGDDLTGRLGTVDGRDVLTANVYLGSWAIVEALRQGADVVVCPRVTDAALTVGPAAFHHGWGRTDWDRLAGAVVAGHVIECGCQATGGNYPFLDEVRDPIDPGFPIVEIAENGEFVVTKHPGTGGLVSVGTVTSQLVYEIDSPRYLTPDVTARFDSVDLTQDGPDRVRVRGVRGEPPPPTAKVCVNVEGGYRNTITFPLVGLDIERKADLVERGLFARLDRDLFDAVHVDLVSGTGLRVTVQGRDPAAVGRSFTAAAVELGLASYPGFFLLDPPRAASAYTVTRSVLVAADTVEQVVVGPGGQRTTVPLAHPADPFTVDLTPPPPADPPGGPVVRAPLGTVFGARSGDKGGDANVGVWGRDADAYAWLAGHLTVERFTALLPGTRGLTVHRHELPRLFALNFVVRGLLGGGASANPALDPQAKSLGELLRAGTVELPAALLEGS</sequence>
<name>A0A7Z1AV04_9PSEU</name>
<reference evidence="3 4" key="1">
    <citation type="submission" date="2016-12" db="EMBL/GenBank/DDBJ databases">
        <title>The draft genome sequence of Actinophytocola xinjiangensis.</title>
        <authorList>
            <person name="Wang W."/>
            <person name="Yuan L."/>
        </authorList>
    </citation>
    <scope>NUCLEOTIDE SEQUENCE [LARGE SCALE GENOMIC DNA]</scope>
    <source>
        <strain evidence="3 4">CGMCC 4.4663</strain>
    </source>
</reference>
<dbReference type="PANTHER" id="PTHR47585:SF1">
    <property type="entry name" value="DUF1446 DOMAIN-CONTAINING PROTEIN"/>
    <property type="match status" value="1"/>
</dbReference>
<dbReference type="InterPro" id="IPR056362">
    <property type="entry name" value="AtuA-like_ferredoxin_dom"/>
</dbReference>
<feature type="domain" description="AtuA-like ferredoxin-fold" evidence="2">
    <location>
        <begin position="447"/>
        <end position="540"/>
    </location>
</feature>
<keyword evidence="4" id="KW-1185">Reference proteome</keyword>
<feature type="domain" description="Acyclic terpene utilisation N-terminal" evidence="1">
    <location>
        <begin position="2"/>
        <end position="406"/>
    </location>
</feature>
<proteinExistence type="predicted"/>
<dbReference type="EMBL" id="MSIF01000020">
    <property type="protein sequence ID" value="OLF06667.1"/>
    <property type="molecule type" value="Genomic_DNA"/>
</dbReference>
<gene>
    <name evidence="3" type="ORF">BLA60_30865</name>
</gene>
<dbReference type="AlphaFoldDB" id="A0A7Z1AV04"/>
<accession>A0A7Z1AV04</accession>
<dbReference type="OrthoDB" id="3959640at2"/>
<evidence type="ECO:0000259" key="2">
    <source>
        <dbReference type="Pfam" id="PF23544"/>
    </source>
</evidence>
<protein>
    <submittedName>
        <fullName evidence="3">Exopolyphosphatase</fullName>
    </submittedName>
</protein>
<dbReference type="Pfam" id="PF07287">
    <property type="entry name" value="AtuA"/>
    <property type="match status" value="1"/>
</dbReference>
<dbReference type="RefSeq" id="WP_075136548.1">
    <property type="nucleotide sequence ID" value="NZ_MSIF01000020.1"/>
</dbReference>
<evidence type="ECO:0000313" key="3">
    <source>
        <dbReference type="EMBL" id="OLF06667.1"/>
    </source>
</evidence>